<reference evidence="2" key="1">
    <citation type="journal article" date="2019" name="Int. J. Syst. Evol. Microbiol.">
        <title>The Global Catalogue of Microorganisms (GCM) 10K type strain sequencing project: providing services to taxonomists for standard genome sequencing and annotation.</title>
        <authorList>
            <consortium name="The Broad Institute Genomics Platform"/>
            <consortium name="The Broad Institute Genome Sequencing Center for Infectious Disease"/>
            <person name="Wu L."/>
            <person name="Ma J."/>
        </authorList>
    </citation>
    <scope>NUCLEOTIDE SEQUENCE [LARGE SCALE GENOMIC DNA]</scope>
    <source>
        <strain evidence="2">NBRC 102122</strain>
    </source>
</reference>
<sequence>MSEIANPRYCPTAWLDEVNPLGDTPEAFARTDGETWRLVDPDEDFNAAVYFNEPLEPGQIVNFARLTTYGDFVLTIREDGTHYADLPEFDGHPGFRLENWEYEDVVDELSELIRVGNREDIFSDGDNPLPPGSYTVECWAWQDTIPFRFEPADETPKFVLCAGGELMDTLNTKGSSDAQ</sequence>
<comment type="caution">
    <text evidence="1">The sequence shown here is derived from an EMBL/GenBank/DDBJ whole genome shotgun (WGS) entry which is preliminary data.</text>
</comment>
<gene>
    <name evidence="1" type="ORF">GCM10007923_63840</name>
</gene>
<dbReference type="Proteomes" id="UP001156702">
    <property type="component" value="Unassembled WGS sequence"/>
</dbReference>
<name>A0ABQ5ZR61_9HYPH</name>
<evidence type="ECO:0000313" key="1">
    <source>
        <dbReference type="EMBL" id="GLR55163.1"/>
    </source>
</evidence>
<protein>
    <submittedName>
        <fullName evidence="1">Uncharacterized protein</fullName>
    </submittedName>
</protein>
<keyword evidence="2" id="KW-1185">Reference proteome</keyword>
<dbReference type="RefSeq" id="WP_245083063.1">
    <property type="nucleotide sequence ID" value="NZ_BSOP01000069.1"/>
</dbReference>
<accession>A0ABQ5ZR61</accession>
<proteinExistence type="predicted"/>
<organism evidence="1 2">
    <name type="scientific">Shinella yambaruensis</name>
    <dbReference type="NCBI Taxonomy" id="415996"/>
    <lineage>
        <taxon>Bacteria</taxon>
        <taxon>Pseudomonadati</taxon>
        <taxon>Pseudomonadota</taxon>
        <taxon>Alphaproteobacteria</taxon>
        <taxon>Hyphomicrobiales</taxon>
        <taxon>Rhizobiaceae</taxon>
        <taxon>Shinella</taxon>
    </lineage>
</organism>
<dbReference type="EMBL" id="BSOP01000069">
    <property type="protein sequence ID" value="GLR55163.1"/>
    <property type="molecule type" value="Genomic_DNA"/>
</dbReference>
<evidence type="ECO:0000313" key="2">
    <source>
        <dbReference type="Proteomes" id="UP001156702"/>
    </source>
</evidence>